<comment type="similarity">
    <text evidence="5 14 16">Belongs to the RNase HII family.</text>
</comment>
<dbReference type="SUPFAM" id="SSF53098">
    <property type="entry name" value="Ribonuclease H-like"/>
    <property type="match status" value="1"/>
</dbReference>
<comment type="caution">
    <text evidence="18">The sequence shown here is derived from an EMBL/GenBank/DDBJ whole genome shotgun (WGS) entry which is preliminary data.</text>
</comment>
<accession>A0ABQ5Q279</accession>
<dbReference type="Proteomes" id="UP001165089">
    <property type="component" value="Unassembled WGS sequence"/>
</dbReference>
<dbReference type="EMBL" id="BSDD01000001">
    <property type="protein sequence ID" value="GLH68608.1"/>
    <property type="molecule type" value="Genomic_DNA"/>
</dbReference>
<comment type="subcellular location">
    <subcellularLocation>
        <location evidence="4 14">Cytoplasm</location>
    </subcellularLocation>
</comment>
<feature type="domain" description="RNase H type-2" evidence="17">
    <location>
        <begin position="16"/>
        <end position="211"/>
    </location>
</feature>
<organism evidence="18 19">
    <name type="scientific">Geothrix rubra</name>
    <dbReference type="NCBI Taxonomy" id="2927977"/>
    <lineage>
        <taxon>Bacteria</taxon>
        <taxon>Pseudomonadati</taxon>
        <taxon>Acidobacteriota</taxon>
        <taxon>Holophagae</taxon>
        <taxon>Holophagales</taxon>
        <taxon>Holophagaceae</taxon>
        <taxon>Geothrix</taxon>
    </lineage>
</organism>
<dbReference type="PROSITE" id="PS51975">
    <property type="entry name" value="RNASE_H_2"/>
    <property type="match status" value="1"/>
</dbReference>
<comment type="function">
    <text evidence="3 14 16">Endonuclease that specifically degrades the RNA of RNA-DNA hybrids.</text>
</comment>
<evidence type="ECO:0000256" key="13">
    <source>
        <dbReference type="ARBA" id="ARBA00023211"/>
    </source>
</evidence>
<protein>
    <recommendedName>
        <fullName evidence="7 14">Ribonuclease HII</fullName>
        <shortName evidence="14">RNase HII</shortName>
        <ecNumber evidence="6 14">3.1.26.4</ecNumber>
    </recommendedName>
</protein>
<evidence type="ECO:0000313" key="19">
    <source>
        <dbReference type="Proteomes" id="UP001165089"/>
    </source>
</evidence>
<sequence length="270" mass="29239">MVNPLDWDLGNVPPGIAWGGVDEAGRGAWAGPVVAACAVLDAESVHKWGHVLRAVRDSKQLTPERREVLARELKSVLPAWAVAEVDALAIDRENILEATLMAMRQAVSDLPTRPRLLLVDGNRAPRTGLPERLVVDGDAVSCAIGAASILAKAHRDALMVGLEEQHPGYGFGQHKGYGTALHRARIRELGVSPVHRISYAPVAALQTVDEDLRDTLRRSLEACASVAELQGWVATALRPSYGRLKLVWVETLRRRYAERLAQVAAAEGLA</sequence>
<evidence type="ECO:0000256" key="5">
    <source>
        <dbReference type="ARBA" id="ARBA00007383"/>
    </source>
</evidence>
<dbReference type="InterPro" id="IPR012337">
    <property type="entry name" value="RNaseH-like_sf"/>
</dbReference>
<keyword evidence="10 14" id="KW-0479">Metal-binding</keyword>
<dbReference type="PANTHER" id="PTHR10954">
    <property type="entry name" value="RIBONUCLEASE H2 SUBUNIT A"/>
    <property type="match status" value="1"/>
</dbReference>
<keyword evidence="8 14" id="KW-0963">Cytoplasm</keyword>
<evidence type="ECO:0000313" key="18">
    <source>
        <dbReference type="EMBL" id="GLH68608.1"/>
    </source>
</evidence>
<keyword evidence="13 14" id="KW-0464">Manganese</keyword>
<dbReference type="InterPro" id="IPR024567">
    <property type="entry name" value="RNase_HII/HIII_dom"/>
</dbReference>
<dbReference type="NCBIfam" id="NF000595">
    <property type="entry name" value="PRK00015.1-3"/>
    <property type="match status" value="1"/>
</dbReference>
<dbReference type="InterPro" id="IPR036397">
    <property type="entry name" value="RNaseH_sf"/>
</dbReference>
<evidence type="ECO:0000256" key="15">
    <source>
        <dbReference type="PROSITE-ProRule" id="PRU01319"/>
    </source>
</evidence>
<evidence type="ECO:0000256" key="10">
    <source>
        <dbReference type="ARBA" id="ARBA00022723"/>
    </source>
</evidence>
<evidence type="ECO:0000256" key="8">
    <source>
        <dbReference type="ARBA" id="ARBA00022490"/>
    </source>
</evidence>
<proteinExistence type="inferred from homology"/>
<evidence type="ECO:0000259" key="17">
    <source>
        <dbReference type="PROSITE" id="PS51975"/>
    </source>
</evidence>
<keyword evidence="19" id="KW-1185">Reference proteome</keyword>
<dbReference type="RefSeq" id="WP_285722132.1">
    <property type="nucleotide sequence ID" value="NZ_BSDD01000001.1"/>
</dbReference>
<name>A0ABQ5Q279_9BACT</name>
<comment type="cofactor">
    <cofactor evidence="2">
        <name>Mg(2+)</name>
        <dbReference type="ChEBI" id="CHEBI:18420"/>
    </cofactor>
</comment>
<evidence type="ECO:0000256" key="9">
    <source>
        <dbReference type="ARBA" id="ARBA00022722"/>
    </source>
</evidence>
<dbReference type="InterPro" id="IPR022898">
    <property type="entry name" value="RNase_HII"/>
</dbReference>
<evidence type="ECO:0000256" key="3">
    <source>
        <dbReference type="ARBA" id="ARBA00004065"/>
    </source>
</evidence>
<evidence type="ECO:0000256" key="2">
    <source>
        <dbReference type="ARBA" id="ARBA00001946"/>
    </source>
</evidence>
<evidence type="ECO:0000256" key="7">
    <source>
        <dbReference type="ARBA" id="ARBA00019179"/>
    </source>
</evidence>
<dbReference type="EC" id="3.1.26.4" evidence="6 14"/>
<feature type="binding site" evidence="14 15">
    <location>
        <position position="22"/>
    </location>
    <ligand>
        <name>a divalent metal cation</name>
        <dbReference type="ChEBI" id="CHEBI:60240"/>
    </ligand>
</feature>
<comment type="catalytic activity">
    <reaction evidence="1 14 15 16">
        <text>Endonucleolytic cleavage to 5'-phosphomonoester.</text>
        <dbReference type="EC" id="3.1.26.4"/>
    </reaction>
</comment>
<evidence type="ECO:0000256" key="1">
    <source>
        <dbReference type="ARBA" id="ARBA00000077"/>
    </source>
</evidence>
<evidence type="ECO:0000256" key="4">
    <source>
        <dbReference type="ARBA" id="ARBA00004496"/>
    </source>
</evidence>
<dbReference type="Pfam" id="PF01351">
    <property type="entry name" value="RNase_HII"/>
    <property type="match status" value="1"/>
</dbReference>
<feature type="binding site" evidence="14 15">
    <location>
        <position position="120"/>
    </location>
    <ligand>
        <name>a divalent metal cation</name>
        <dbReference type="ChEBI" id="CHEBI:60240"/>
    </ligand>
</feature>
<dbReference type="PANTHER" id="PTHR10954:SF18">
    <property type="entry name" value="RIBONUCLEASE HII"/>
    <property type="match status" value="1"/>
</dbReference>
<evidence type="ECO:0000256" key="11">
    <source>
        <dbReference type="ARBA" id="ARBA00022759"/>
    </source>
</evidence>
<evidence type="ECO:0000256" key="16">
    <source>
        <dbReference type="RuleBase" id="RU003515"/>
    </source>
</evidence>
<evidence type="ECO:0000256" key="12">
    <source>
        <dbReference type="ARBA" id="ARBA00022801"/>
    </source>
</evidence>
<keyword evidence="9 14" id="KW-0540">Nuclease</keyword>
<gene>
    <name evidence="14" type="primary">rnhB</name>
    <name evidence="18" type="ORF">GETHPA_01410</name>
</gene>
<dbReference type="HAMAP" id="MF_00052_B">
    <property type="entry name" value="RNase_HII_B"/>
    <property type="match status" value="1"/>
</dbReference>
<dbReference type="Gene3D" id="3.30.420.10">
    <property type="entry name" value="Ribonuclease H-like superfamily/Ribonuclease H"/>
    <property type="match status" value="1"/>
</dbReference>
<dbReference type="InterPro" id="IPR001352">
    <property type="entry name" value="RNase_HII/HIII"/>
</dbReference>
<evidence type="ECO:0000256" key="14">
    <source>
        <dbReference type="HAMAP-Rule" id="MF_00052"/>
    </source>
</evidence>
<evidence type="ECO:0000256" key="6">
    <source>
        <dbReference type="ARBA" id="ARBA00012180"/>
    </source>
</evidence>
<comment type="cofactor">
    <cofactor evidence="14 15">
        <name>Mn(2+)</name>
        <dbReference type="ChEBI" id="CHEBI:29035"/>
    </cofactor>
    <cofactor evidence="14 15">
        <name>Mg(2+)</name>
        <dbReference type="ChEBI" id="CHEBI:18420"/>
    </cofactor>
    <text evidence="14 15">Manganese or magnesium. Binds 1 divalent metal ion per monomer in the absence of substrate. May bind a second metal ion after substrate binding.</text>
</comment>
<keyword evidence="12 14" id="KW-0378">Hydrolase</keyword>
<feature type="binding site" evidence="14 15">
    <location>
        <position position="23"/>
    </location>
    <ligand>
        <name>a divalent metal cation</name>
        <dbReference type="ChEBI" id="CHEBI:60240"/>
    </ligand>
</feature>
<dbReference type="CDD" id="cd07182">
    <property type="entry name" value="RNase_HII_bacteria_HII_like"/>
    <property type="match status" value="1"/>
</dbReference>
<keyword evidence="11 14" id="KW-0255">Endonuclease</keyword>
<reference evidence="18 19" key="1">
    <citation type="journal article" date="2023" name="Antonie Van Leeuwenhoek">
        <title>Mesoterricola silvestris gen. nov., sp. nov., Mesoterricola sediminis sp. nov., Geothrix oryzae sp. nov., Geothrix edaphica sp. nov., Geothrix rubra sp. nov., and Geothrix limicola sp. nov., six novel members of Acidobacteriota isolated from soils.</title>
        <authorList>
            <person name="Itoh H."/>
            <person name="Sugisawa Y."/>
            <person name="Mise K."/>
            <person name="Xu Z."/>
            <person name="Kuniyasu M."/>
            <person name="Ushijima N."/>
            <person name="Kawano K."/>
            <person name="Kobayashi E."/>
            <person name="Shiratori Y."/>
            <person name="Masuda Y."/>
            <person name="Senoo K."/>
        </authorList>
    </citation>
    <scope>NUCLEOTIDE SEQUENCE [LARGE SCALE GENOMIC DNA]</scope>
    <source>
        <strain evidence="18 19">Red803</strain>
    </source>
</reference>